<evidence type="ECO:0000313" key="8">
    <source>
        <dbReference type="EMBL" id="KAH9330899.1"/>
    </source>
</evidence>
<dbReference type="PROSITE" id="PS50811">
    <property type="entry name" value="WRKY"/>
    <property type="match status" value="1"/>
</dbReference>
<dbReference type="GO" id="GO:0003700">
    <property type="term" value="F:DNA-binding transcription factor activity"/>
    <property type="evidence" value="ECO:0007669"/>
    <property type="project" value="InterPro"/>
</dbReference>
<evidence type="ECO:0000259" key="7">
    <source>
        <dbReference type="PROSITE" id="PS50811"/>
    </source>
</evidence>
<dbReference type="GO" id="GO:0043565">
    <property type="term" value="F:sequence-specific DNA binding"/>
    <property type="evidence" value="ECO:0007669"/>
    <property type="project" value="InterPro"/>
</dbReference>
<dbReference type="PANTHER" id="PTHR31429:SF106">
    <property type="entry name" value="WRKY TRANSCRIPTION FACTOR 31-RELATED"/>
    <property type="match status" value="1"/>
</dbReference>
<evidence type="ECO:0000256" key="5">
    <source>
        <dbReference type="ARBA" id="ARBA00023242"/>
    </source>
</evidence>
<dbReference type="SMART" id="SM00774">
    <property type="entry name" value="WRKY"/>
    <property type="match status" value="1"/>
</dbReference>
<dbReference type="GO" id="GO:0005634">
    <property type="term" value="C:nucleus"/>
    <property type="evidence" value="ECO:0007669"/>
    <property type="project" value="UniProtKB-SubCell"/>
</dbReference>
<keyword evidence="3" id="KW-0238">DNA-binding</keyword>
<dbReference type="InterPro" id="IPR003657">
    <property type="entry name" value="WRKY_dom"/>
</dbReference>
<evidence type="ECO:0000256" key="2">
    <source>
        <dbReference type="ARBA" id="ARBA00023015"/>
    </source>
</evidence>
<protein>
    <recommendedName>
        <fullName evidence="7">WRKY domain-containing protein</fullName>
    </recommendedName>
</protein>
<reference evidence="8 9" key="1">
    <citation type="journal article" date="2021" name="Nat. Plants">
        <title>The Taxus genome provides insights into paclitaxel biosynthesis.</title>
        <authorList>
            <person name="Xiong X."/>
            <person name="Gou J."/>
            <person name="Liao Q."/>
            <person name="Li Y."/>
            <person name="Zhou Q."/>
            <person name="Bi G."/>
            <person name="Li C."/>
            <person name="Du R."/>
            <person name="Wang X."/>
            <person name="Sun T."/>
            <person name="Guo L."/>
            <person name="Liang H."/>
            <person name="Lu P."/>
            <person name="Wu Y."/>
            <person name="Zhang Z."/>
            <person name="Ro D.K."/>
            <person name="Shang Y."/>
            <person name="Huang S."/>
            <person name="Yan J."/>
        </authorList>
    </citation>
    <scope>NUCLEOTIDE SEQUENCE [LARGE SCALE GENOMIC DNA]</scope>
    <source>
        <strain evidence="8">Ta-2019</strain>
    </source>
</reference>
<evidence type="ECO:0000256" key="4">
    <source>
        <dbReference type="ARBA" id="ARBA00023163"/>
    </source>
</evidence>
<evidence type="ECO:0000256" key="6">
    <source>
        <dbReference type="SAM" id="MobiDB-lite"/>
    </source>
</evidence>
<accession>A0AA38GXS3</accession>
<feature type="domain" description="WRKY" evidence="7">
    <location>
        <begin position="39"/>
        <end position="105"/>
    </location>
</feature>
<dbReference type="AlphaFoldDB" id="A0AA38GXS3"/>
<dbReference type="Proteomes" id="UP000824469">
    <property type="component" value="Unassembled WGS sequence"/>
</dbReference>
<comment type="caution">
    <text evidence="8">The sequence shown here is derived from an EMBL/GenBank/DDBJ whole genome shotgun (WGS) entry which is preliminary data.</text>
</comment>
<dbReference type="EMBL" id="JAHRHJ020000001">
    <property type="protein sequence ID" value="KAH9330899.1"/>
    <property type="molecule type" value="Genomic_DNA"/>
</dbReference>
<feature type="region of interest" description="Disordered" evidence="6">
    <location>
        <begin position="1"/>
        <end position="27"/>
    </location>
</feature>
<sequence length="214" mass="23534">MDHVFSQSNKAIKTSHDADQNSEAATRIRKPRVSVRARCEAPTMNDGCHWRKYGQKIAKGNPCPRAYYRCTLAPGCPVRKQVQRSPEDMTTLVTTYEGSHNHPLPSAAIAMASTTEAAASMLLSGSTSSMEAMNVNNPYLSRLSLEQCFASNPTISTANSFPTITLDLTTNPHLTIKIIASNLPSSHSDTHMQGPTSFLPRINLQNIHYQRHPV</sequence>
<dbReference type="OMA" id="NIHYQRH"/>
<dbReference type="Gene3D" id="2.20.25.80">
    <property type="entry name" value="WRKY domain"/>
    <property type="match status" value="1"/>
</dbReference>
<evidence type="ECO:0000256" key="3">
    <source>
        <dbReference type="ARBA" id="ARBA00023125"/>
    </source>
</evidence>
<evidence type="ECO:0000313" key="9">
    <source>
        <dbReference type="Proteomes" id="UP000824469"/>
    </source>
</evidence>
<keyword evidence="2" id="KW-0805">Transcription regulation</keyword>
<keyword evidence="4" id="KW-0804">Transcription</keyword>
<feature type="compositionally biased region" description="Polar residues" evidence="6">
    <location>
        <begin position="1"/>
        <end position="12"/>
    </location>
</feature>
<name>A0AA38GXS3_TAXCH</name>
<dbReference type="FunFam" id="2.20.25.80:FF:000002">
    <property type="entry name" value="probable WRKY transcription factor 31"/>
    <property type="match status" value="1"/>
</dbReference>
<dbReference type="PANTHER" id="PTHR31429">
    <property type="entry name" value="WRKY TRANSCRIPTION FACTOR 36-RELATED"/>
    <property type="match status" value="1"/>
</dbReference>
<organism evidence="8 9">
    <name type="scientific">Taxus chinensis</name>
    <name type="common">Chinese yew</name>
    <name type="synonym">Taxus wallichiana var. chinensis</name>
    <dbReference type="NCBI Taxonomy" id="29808"/>
    <lineage>
        <taxon>Eukaryota</taxon>
        <taxon>Viridiplantae</taxon>
        <taxon>Streptophyta</taxon>
        <taxon>Embryophyta</taxon>
        <taxon>Tracheophyta</taxon>
        <taxon>Spermatophyta</taxon>
        <taxon>Pinopsida</taxon>
        <taxon>Pinidae</taxon>
        <taxon>Conifers II</taxon>
        <taxon>Cupressales</taxon>
        <taxon>Taxaceae</taxon>
        <taxon>Taxus</taxon>
    </lineage>
</organism>
<evidence type="ECO:0000256" key="1">
    <source>
        <dbReference type="ARBA" id="ARBA00004123"/>
    </source>
</evidence>
<dbReference type="InterPro" id="IPR044810">
    <property type="entry name" value="WRKY_plant"/>
</dbReference>
<dbReference type="InterPro" id="IPR036576">
    <property type="entry name" value="WRKY_dom_sf"/>
</dbReference>
<dbReference type="SUPFAM" id="SSF118290">
    <property type="entry name" value="WRKY DNA-binding domain"/>
    <property type="match status" value="1"/>
</dbReference>
<proteinExistence type="predicted"/>
<dbReference type="Pfam" id="PF03106">
    <property type="entry name" value="WRKY"/>
    <property type="match status" value="1"/>
</dbReference>
<keyword evidence="5" id="KW-0539">Nucleus</keyword>
<gene>
    <name evidence="8" type="ORF">KI387_003007</name>
</gene>
<keyword evidence="9" id="KW-1185">Reference proteome</keyword>
<comment type="subcellular location">
    <subcellularLocation>
        <location evidence="1">Nucleus</location>
    </subcellularLocation>
</comment>